<dbReference type="RefSeq" id="WP_377564952.1">
    <property type="nucleotide sequence ID" value="NZ_JBHTJZ010000021.1"/>
</dbReference>
<gene>
    <name evidence="2" type="ORF">ACFQ2I_13750</name>
</gene>
<proteinExistence type="predicted"/>
<dbReference type="Pfam" id="PF00085">
    <property type="entry name" value="Thioredoxin"/>
    <property type="match status" value="1"/>
</dbReference>
<dbReference type="SUPFAM" id="SSF52833">
    <property type="entry name" value="Thioredoxin-like"/>
    <property type="match status" value="1"/>
</dbReference>
<evidence type="ECO:0000313" key="3">
    <source>
        <dbReference type="Proteomes" id="UP001596989"/>
    </source>
</evidence>
<organism evidence="2 3">
    <name type="scientific">Paenibacillus chungangensis</name>
    <dbReference type="NCBI Taxonomy" id="696535"/>
    <lineage>
        <taxon>Bacteria</taxon>
        <taxon>Bacillati</taxon>
        <taxon>Bacillota</taxon>
        <taxon>Bacilli</taxon>
        <taxon>Bacillales</taxon>
        <taxon>Paenibacillaceae</taxon>
        <taxon>Paenibacillus</taxon>
    </lineage>
</organism>
<dbReference type="CDD" id="cd02947">
    <property type="entry name" value="TRX_family"/>
    <property type="match status" value="1"/>
</dbReference>
<keyword evidence="3" id="KW-1185">Reference proteome</keyword>
<reference evidence="3" key="1">
    <citation type="journal article" date="2019" name="Int. J. Syst. Evol. Microbiol.">
        <title>The Global Catalogue of Microorganisms (GCM) 10K type strain sequencing project: providing services to taxonomists for standard genome sequencing and annotation.</title>
        <authorList>
            <consortium name="The Broad Institute Genomics Platform"/>
            <consortium name="The Broad Institute Genome Sequencing Center for Infectious Disease"/>
            <person name="Wu L."/>
            <person name="Ma J."/>
        </authorList>
    </citation>
    <scope>NUCLEOTIDE SEQUENCE [LARGE SCALE GENOMIC DNA]</scope>
    <source>
        <strain evidence="3">CCUG 59129</strain>
    </source>
</reference>
<protein>
    <submittedName>
        <fullName evidence="2">Thioredoxin family protein</fullName>
    </submittedName>
</protein>
<name>A0ABW3HSF3_9BACL</name>
<evidence type="ECO:0000259" key="1">
    <source>
        <dbReference type="Pfam" id="PF00085"/>
    </source>
</evidence>
<comment type="caution">
    <text evidence="2">The sequence shown here is derived from an EMBL/GenBank/DDBJ whole genome shotgun (WGS) entry which is preliminary data.</text>
</comment>
<dbReference type="Gene3D" id="3.40.30.10">
    <property type="entry name" value="Glutaredoxin"/>
    <property type="match status" value="1"/>
</dbReference>
<evidence type="ECO:0000313" key="2">
    <source>
        <dbReference type="EMBL" id="MFD0960452.1"/>
    </source>
</evidence>
<dbReference type="EMBL" id="JBHTJZ010000021">
    <property type="protein sequence ID" value="MFD0960452.1"/>
    <property type="molecule type" value="Genomic_DNA"/>
</dbReference>
<feature type="domain" description="Thioredoxin" evidence="1">
    <location>
        <begin position="20"/>
        <end position="99"/>
    </location>
</feature>
<dbReference type="InterPro" id="IPR013766">
    <property type="entry name" value="Thioredoxin_domain"/>
</dbReference>
<sequence length="102" mass="11652">MSLQEINEEKCEQLSQVDIGKAAILFSTPLCGTCKVAERMLEVVQAANVTYPIYKININFAPRYRELWQISSIPCLVVLQNGKVESRTYAMQSVDHIYKLLR</sequence>
<accession>A0ABW3HSF3</accession>
<dbReference type="InterPro" id="IPR036249">
    <property type="entry name" value="Thioredoxin-like_sf"/>
</dbReference>
<dbReference type="Proteomes" id="UP001596989">
    <property type="component" value="Unassembled WGS sequence"/>
</dbReference>